<evidence type="ECO:0000256" key="1">
    <source>
        <dbReference type="SAM" id="MobiDB-lite"/>
    </source>
</evidence>
<dbReference type="Pfam" id="PF03413">
    <property type="entry name" value="PepSY"/>
    <property type="match status" value="2"/>
</dbReference>
<feature type="region of interest" description="Disordered" evidence="1">
    <location>
        <begin position="34"/>
        <end position="85"/>
    </location>
</feature>
<evidence type="ECO:0000313" key="3">
    <source>
        <dbReference type="EMBL" id="PZQ62613.1"/>
    </source>
</evidence>
<feature type="compositionally biased region" description="Low complexity" evidence="1">
    <location>
        <begin position="70"/>
        <end position="85"/>
    </location>
</feature>
<feature type="domain" description="PepSY" evidence="2">
    <location>
        <begin position="159"/>
        <end position="219"/>
    </location>
</feature>
<dbReference type="Gene3D" id="3.10.450.40">
    <property type="match status" value="2"/>
</dbReference>
<sequence>MDGRAACATPWRRRRKALARIGRGIDHRRLAVDQASQRMPARGAGVKPPHRRTTGTHTCDGRRPRRWCEPAGPRSPAAPAGFGAAPRRAWGKNAAMSTRTSSRSIALAAAPARQAALRRRVALSALAGALLCGAGWLAAPRAEAAEPAVLAAVAARATLPLAEAIAGVEKSAAGRLLEVELEDERTDAQGAPLYEITLATPQGQREDLMVSAATGQVVSRKADGALKRKEADRMKAATLAMPQAVRTALERQGGRAVKAELDSHFGTVVYEVEILTPQGTLAEVKVHAGNGQIVSVASK</sequence>
<evidence type="ECO:0000313" key="4">
    <source>
        <dbReference type="Proteomes" id="UP000249135"/>
    </source>
</evidence>
<organism evidence="3 4">
    <name type="scientific">Variovorax paradoxus</name>
    <dbReference type="NCBI Taxonomy" id="34073"/>
    <lineage>
        <taxon>Bacteria</taxon>
        <taxon>Pseudomonadati</taxon>
        <taxon>Pseudomonadota</taxon>
        <taxon>Betaproteobacteria</taxon>
        <taxon>Burkholderiales</taxon>
        <taxon>Comamonadaceae</taxon>
        <taxon>Variovorax</taxon>
    </lineage>
</organism>
<evidence type="ECO:0000259" key="2">
    <source>
        <dbReference type="Pfam" id="PF03413"/>
    </source>
</evidence>
<feature type="compositionally biased region" description="Basic and acidic residues" evidence="1">
    <location>
        <begin position="59"/>
        <end position="68"/>
    </location>
</feature>
<dbReference type="Proteomes" id="UP000249135">
    <property type="component" value="Unassembled WGS sequence"/>
</dbReference>
<protein>
    <recommendedName>
        <fullName evidence="2">PepSY domain-containing protein</fullName>
    </recommendedName>
</protein>
<dbReference type="AlphaFoldDB" id="A0A2W5R5V3"/>
<feature type="domain" description="PepSY" evidence="2">
    <location>
        <begin position="243"/>
        <end position="296"/>
    </location>
</feature>
<gene>
    <name evidence="3" type="ORF">DI563_28235</name>
</gene>
<comment type="caution">
    <text evidence="3">The sequence shown here is derived from an EMBL/GenBank/DDBJ whole genome shotgun (WGS) entry which is preliminary data.</text>
</comment>
<dbReference type="EMBL" id="QFPP01000622">
    <property type="protein sequence ID" value="PZQ62613.1"/>
    <property type="molecule type" value="Genomic_DNA"/>
</dbReference>
<reference evidence="3 4" key="1">
    <citation type="submission" date="2017-08" db="EMBL/GenBank/DDBJ databases">
        <title>Infants hospitalized years apart are colonized by the same room-sourced microbial strains.</title>
        <authorList>
            <person name="Brooks B."/>
            <person name="Olm M.R."/>
            <person name="Firek B.A."/>
            <person name="Baker R."/>
            <person name="Thomas B.C."/>
            <person name="Morowitz M.J."/>
            <person name="Banfield J.F."/>
        </authorList>
    </citation>
    <scope>NUCLEOTIDE SEQUENCE [LARGE SCALE GENOMIC DNA]</scope>
    <source>
        <strain evidence="3">S2_005_003_R2_41</strain>
    </source>
</reference>
<name>A0A2W5R5V3_VARPD</name>
<proteinExistence type="predicted"/>
<dbReference type="InterPro" id="IPR025711">
    <property type="entry name" value="PepSY"/>
</dbReference>
<accession>A0A2W5R5V3</accession>